<dbReference type="AlphaFoldDB" id="A0A0P9T1W2"/>
<proteinExistence type="predicted"/>
<feature type="domain" description="HipA-like kinase" evidence="1">
    <location>
        <begin position="8"/>
        <end position="245"/>
    </location>
</feature>
<dbReference type="InterPro" id="IPR046748">
    <property type="entry name" value="HipA_2"/>
</dbReference>
<dbReference type="Pfam" id="PF20613">
    <property type="entry name" value="HipA_2"/>
    <property type="match status" value="1"/>
</dbReference>
<dbReference type="PATRIC" id="fig|53707.9.peg.2464"/>
<organism evidence="2 3">
    <name type="scientific">Pseudomonas amygdali pv. lachrymans</name>
    <name type="common">Pseudomonas syringae pv. lachrymans</name>
    <dbReference type="NCBI Taxonomy" id="53707"/>
    <lineage>
        <taxon>Bacteria</taxon>
        <taxon>Pseudomonadati</taxon>
        <taxon>Pseudomonadota</taxon>
        <taxon>Gammaproteobacteria</taxon>
        <taxon>Pseudomonadales</taxon>
        <taxon>Pseudomonadaceae</taxon>
        <taxon>Pseudomonas</taxon>
        <taxon>Pseudomonas amygdali</taxon>
    </lineage>
</organism>
<dbReference type="EMBL" id="LJQP01000312">
    <property type="protein sequence ID" value="KPX64553.1"/>
    <property type="molecule type" value="Genomic_DNA"/>
</dbReference>
<reference evidence="2 3" key="1">
    <citation type="submission" date="2015-09" db="EMBL/GenBank/DDBJ databases">
        <title>Genome announcement of multiple Pseudomonas syringae strains.</title>
        <authorList>
            <person name="Thakur S."/>
            <person name="Wang P.W."/>
            <person name="Gong Y."/>
            <person name="Weir B.S."/>
            <person name="Guttman D.S."/>
        </authorList>
    </citation>
    <scope>NUCLEOTIDE SEQUENCE [LARGE SCALE GENOMIC DNA]</scope>
    <source>
        <strain evidence="2 3">ICMP3507</strain>
    </source>
</reference>
<sequence length="247" mass="27933">MSDLVTAVEIVRQSHQGISIKPFIIRADDGETYFVKGVSKSGGPALISELLSAELGKFLGLPIPPWKKMVVPQDLIDFSVVPNVSDLEGGLAFASQAVENAVDFSIAHLKSTPRDLMRKVLLFDWWVQNGDRILGPMGGNVNLILDSRGELAVIDHNMAFHNSFNPKEFLEEHVFCDCRKDFRDYLVRQEYTEILSKALSNWDTIIAFLTDDWLYRDADLVDLTEPTLASRLEILQMFKEERFWGAL</sequence>
<name>A0A0P9T1W2_PSEAV</name>
<evidence type="ECO:0000259" key="1">
    <source>
        <dbReference type="Pfam" id="PF20613"/>
    </source>
</evidence>
<protein>
    <recommendedName>
        <fullName evidence="1">HipA-like kinase domain-containing protein</fullName>
    </recommendedName>
</protein>
<evidence type="ECO:0000313" key="2">
    <source>
        <dbReference type="EMBL" id="KPX64553.1"/>
    </source>
</evidence>
<comment type="caution">
    <text evidence="2">The sequence shown here is derived from an EMBL/GenBank/DDBJ whole genome shotgun (WGS) entry which is preliminary data.</text>
</comment>
<evidence type="ECO:0000313" key="3">
    <source>
        <dbReference type="Proteomes" id="UP000050265"/>
    </source>
</evidence>
<dbReference type="Proteomes" id="UP000050265">
    <property type="component" value="Unassembled WGS sequence"/>
</dbReference>
<accession>A0A0P9T1W2</accession>
<gene>
    <name evidence="2" type="ORF">ALO35_01725</name>
</gene>